<name>A0ACC7P236_9BACL</name>
<proteinExistence type="predicted"/>
<organism evidence="1 2">
    <name type="scientific">Paenibacillus mesotrionivorans</name>
    <dbReference type="NCBI Taxonomy" id="3160968"/>
    <lineage>
        <taxon>Bacteria</taxon>
        <taxon>Bacillati</taxon>
        <taxon>Bacillota</taxon>
        <taxon>Bacilli</taxon>
        <taxon>Bacillales</taxon>
        <taxon>Paenibacillaceae</taxon>
        <taxon>Paenibacillus</taxon>
    </lineage>
</organism>
<keyword evidence="2" id="KW-1185">Reference proteome</keyword>
<dbReference type="EMBL" id="JBJURJ010000008">
    <property type="protein sequence ID" value="MFM9329372.1"/>
    <property type="molecule type" value="Genomic_DNA"/>
</dbReference>
<sequence length="257" mass="28933">MDIVWKGNQHTNSSPRNGIVPFVIVNHISTGTMSSMDNWFIDPGNQVSSAHFGVARDGRIHQYVAVDRMAWANGIPQSQFARATAQVVHDMNMNPNLYTVSIEHEGTNGDLTEAQFQSSVWLHRHIRKIIRDTWQRDFPLDTYHVLGHYQINPVQKPDCPGPKFPWARLYQTLAEPEIGDEEMEELLARLTALEAQKAQLEARVAALEAVEHLPGIPEWAQEAVNKAVAQGLIDTPQGGSFDFYRFLTILNRKGLLG</sequence>
<keyword evidence="1" id="KW-0378">Hydrolase</keyword>
<dbReference type="Proteomes" id="UP001631969">
    <property type="component" value="Unassembled WGS sequence"/>
</dbReference>
<protein>
    <submittedName>
        <fullName evidence="1">N-acetylmuramoyl-L-alanine amidase</fullName>
        <ecNumber evidence="1">3.5.1.28</ecNumber>
    </submittedName>
</protein>
<evidence type="ECO:0000313" key="1">
    <source>
        <dbReference type="EMBL" id="MFM9329372.1"/>
    </source>
</evidence>
<gene>
    <name evidence="1" type="ORF">ACI1P1_13840</name>
</gene>
<comment type="caution">
    <text evidence="1">The sequence shown here is derived from an EMBL/GenBank/DDBJ whole genome shotgun (WGS) entry which is preliminary data.</text>
</comment>
<dbReference type="EC" id="3.5.1.28" evidence="1"/>
<reference evidence="1" key="1">
    <citation type="submission" date="2024-12" db="EMBL/GenBank/DDBJ databases">
        <authorList>
            <person name="Wu N."/>
        </authorList>
    </citation>
    <scope>NUCLEOTIDE SEQUENCE</scope>
    <source>
        <strain evidence="1">P15</strain>
    </source>
</reference>
<accession>A0ACC7P236</accession>
<evidence type="ECO:0000313" key="2">
    <source>
        <dbReference type="Proteomes" id="UP001631969"/>
    </source>
</evidence>